<organism evidence="1 2">
    <name type="scientific">Cotesia congregata</name>
    <name type="common">Parasitoid wasp</name>
    <name type="synonym">Apanteles congregatus</name>
    <dbReference type="NCBI Taxonomy" id="51543"/>
    <lineage>
        <taxon>Eukaryota</taxon>
        <taxon>Metazoa</taxon>
        <taxon>Ecdysozoa</taxon>
        <taxon>Arthropoda</taxon>
        <taxon>Hexapoda</taxon>
        <taxon>Insecta</taxon>
        <taxon>Pterygota</taxon>
        <taxon>Neoptera</taxon>
        <taxon>Endopterygota</taxon>
        <taxon>Hymenoptera</taxon>
        <taxon>Apocrita</taxon>
        <taxon>Ichneumonoidea</taxon>
        <taxon>Braconidae</taxon>
        <taxon>Microgastrinae</taxon>
        <taxon>Cotesia</taxon>
    </lineage>
</organism>
<evidence type="ECO:0000313" key="2">
    <source>
        <dbReference type="Proteomes" id="UP000786811"/>
    </source>
</evidence>
<name>A0A8J2HQH2_COTCN</name>
<dbReference type="OrthoDB" id="7644098at2759"/>
<keyword evidence="2" id="KW-1185">Reference proteome</keyword>
<dbReference type="Proteomes" id="UP000786811">
    <property type="component" value="Unassembled WGS sequence"/>
</dbReference>
<gene>
    <name evidence="1" type="ORF">HICCMSTLAB_LOCUS13925</name>
</gene>
<accession>A0A8J2HQH2</accession>
<dbReference type="AlphaFoldDB" id="A0A8J2HQH2"/>
<protein>
    <submittedName>
        <fullName evidence="1">Similar to NOF: 120.7 kDa protein in NOF-FB transposable element (Drosophila melanogaster)</fullName>
    </submittedName>
</protein>
<reference evidence="1" key="1">
    <citation type="submission" date="2021-04" db="EMBL/GenBank/DDBJ databases">
        <authorList>
            <person name="Chebbi M.A.C M."/>
        </authorList>
    </citation>
    <scope>NUCLEOTIDE SEQUENCE</scope>
</reference>
<evidence type="ECO:0000313" key="1">
    <source>
        <dbReference type="EMBL" id="CAG5109289.1"/>
    </source>
</evidence>
<comment type="caution">
    <text evidence="1">The sequence shown here is derived from an EMBL/GenBank/DDBJ whole genome shotgun (WGS) entry which is preliminary data.</text>
</comment>
<dbReference type="EMBL" id="CAJNRD030001124">
    <property type="protein sequence ID" value="CAG5109289.1"/>
    <property type="molecule type" value="Genomic_DNA"/>
</dbReference>
<proteinExistence type="predicted"/>
<sequence>MGTIPPCHIPGWAKLEMRIFAKDSSICIDATGSLIRKFMDSKVINFKNTTVPIYQMLSEQHDSGTIGFWLNRWLRLGNLLPKEVVCDGASALLNAACMEFNKFSQTQQWMGGPGYGFWFLEACKKKPKKSSLESMELDYIDSLITSKRNNKTSSILSLNLVRSSKFFPLKFIDKYAINKIYVNATTAAAMTNMLKTSDPDMHVASDYQHNIDEVLLNTIGEVRSTLLNVIFTSLKISGETKSQDCEIKKESRAAL</sequence>